<comment type="caution">
    <text evidence="2">The sequence shown here is derived from an EMBL/GenBank/DDBJ whole genome shotgun (WGS) entry which is preliminary data.</text>
</comment>
<protein>
    <submittedName>
        <fullName evidence="2">Uncharacterized protein</fullName>
    </submittedName>
</protein>
<accession>A0A4Z2G325</accession>
<sequence>MTTWSFEPRVPLKEKKKNKNKNKNKKKYYKYIRVAPDLLRSKPDVSAVRLQCGSLLVHLQRLLVAPCVVIQSSERSQDVHLPRHLQRPARKRMAIIIPRPKYLLSTIFRKVSHTSLQKCTTLAAAFPRLQRCFPGCRLSLRSLRWRSWVNS</sequence>
<dbReference type="EMBL" id="SRLO01000728">
    <property type="protein sequence ID" value="TNN47691.1"/>
    <property type="molecule type" value="Genomic_DNA"/>
</dbReference>
<evidence type="ECO:0000313" key="2">
    <source>
        <dbReference type="EMBL" id="TNN47691.1"/>
    </source>
</evidence>
<feature type="compositionally biased region" description="Basic residues" evidence="1">
    <location>
        <begin position="14"/>
        <end position="26"/>
    </location>
</feature>
<dbReference type="Proteomes" id="UP000314294">
    <property type="component" value="Unassembled WGS sequence"/>
</dbReference>
<dbReference type="AlphaFoldDB" id="A0A4Z2G325"/>
<evidence type="ECO:0000256" key="1">
    <source>
        <dbReference type="SAM" id="MobiDB-lite"/>
    </source>
</evidence>
<feature type="region of interest" description="Disordered" evidence="1">
    <location>
        <begin position="1"/>
        <end position="26"/>
    </location>
</feature>
<keyword evidence="3" id="KW-1185">Reference proteome</keyword>
<gene>
    <name evidence="2" type="ORF">EYF80_042101</name>
</gene>
<organism evidence="2 3">
    <name type="scientific">Liparis tanakae</name>
    <name type="common">Tanaka's snailfish</name>
    <dbReference type="NCBI Taxonomy" id="230148"/>
    <lineage>
        <taxon>Eukaryota</taxon>
        <taxon>Metazoa</taxon>
        <taxon>Chordata</taxon>
        <taxon>Craniata</taxon>
        <taxon>Vertebrata</taxon>
        <taxon>Euteleostomi</taxon>
        <taxon>Actinopterygii</taxon>
        <taxon>Neopterygii</taxon>
        <taxon>Teleostei</taxon>
        <taxon>Neoteleostei</taxon>
        <taxon>Acanthomorphata</taxon>
        <taxon>Eupercaria</taxon>
        <taxon>Perciformes</taxon>
        <taxon>Cottioidei</taxon>
        <taxon>Cottales</taxon>
        <taxon>Liparidae</taxon>
        <taxon>Liparis</taxon>
    </lineage>
</organism>
<name>A0A4Z2G325_9TELE</name>
<reference evidence="2 3" key="1">
    <citation type="submission" date="2019-03" db="EMBL/GenBank/DDBJ databases">
        <title>First draft genome of Liparis tanakae, snailfish: a comprehensive survey of snailfish specific genes.</title>
        <authorList>
            <person name="Kim W."/>
            <person name="Song I."/>
            <person name="Jeong J.-H."/>
            <person name="Kim D."/>
            <person name="Kim S."/>
            <person name="Ryu S."/>
            <person name="Song J.Y."/>
            <person name="Lee S.K."/>
        </authorList>
    </citation>
    <scope>NUCLEOTIDE SEQUENCE [LARGE SCALE GENOMIC DNA]</scope>
    <source>
        <tissue evidence="2">Muscle</tissue>
    </source>
</reference>
<evidence type="ECO:0000313" key="3">
    <source>
        <dbReference type="Proteomes" id="UP000314294"/>
    </source>
</evidence>
<proteinExistence type="predicted"/>